<keyword evidence="1" id="KW-0813">Transport</keyword>
<sequence>MYVCICNAVTERQVRACVDAGATSLGDLQFELGVASCCGCCADTAAEYLPGGRCSTVCDVRSIAVPVNMPAVRVDNDQPAANTPAVTRAA</sequence>
<dbReference type="GO" id="GO:0046872">
    <property type="term" value="F:metal ion binding"/>
    <property type="evidence" value="ECO:0007669"/>
    <property type="project" value="UniProtKB-KW"/>
</dbReference>
<keyword evidence="6" id="KW-0411">Iron-sulfur</keyword>
<evidence type="ECO:0000256" key="7">
    <source>
        <dbReference type="ARBA" id="ARBA00039386"/>
    </source>
</evidence>
<accession>A0A1W6Z6L6</accession>
<comment type="similarity">
    <text evidence="8">Belongs to the Bfd family.</text>
</comment>
<dbReference type="KEGG" id="bgm:CAL15_00660"/>
<dbReference type="Proteomes" id="UP000194161">
    <property type="component" value="Chromosome"/>
</dbReference>
<name>A0A1W6Z6L6_9BORD</name>
<proteinExistence type="inferred from homology"/>
<dbReference type="Gene3D" id="1.10.10.1100">
    <property type="entry name" value="BFD-like [2Fe-2S]-binding domain"/>
    <property type="match status" value="1"/>
</dbReference>
<evidence type="ECO:0000313" key="11">
    <source>
        <dbReference type="Proteomes" id="UP000194161"/>
    </source>
</evidence>
<feature type="domain" description="BFD-like [2Fe-2S]-binding" evidence="9">
    <location>
        <begin position="2"/>
        <end position="49"/>
    </location>
</feature>
<evidence type="ECO:0000256" key="4">
    <source>
        <dbReference type="ARBA" id="ARBA00022982"/>
    </source>
</evidence>
<organism evidence="10 11">
    <name type="scientific">Bordetella genomosp. 13</name>
    <dbReference type="NCBI Taxonomy" id="463040"/>
    <lineage>
        <taxon>Bacteria</taxon>
        <taxon>Pseudomonadati</taxon>
        <taxon>Pseudomonadota</taxon>
        <taxon>Betaproteobacteria</taxon>
        <taxon>Burkholderiales</taxon>
        <taxon>Alcaligenaceae</taxon>
        <taxon>Bordetella</taxon>
    </lineage>
</organism>
<gene>
    <name evidence="10" type="ORF">CAL15_00660</name>
</gene>
<dbReference type="InterPro" id="IPR041854">
    <property type="entry name" value="BFD-like_2Fe2S-bd_dom_sf"/>
</dbReference>
<evidence type="ECO:0000256" key="5">
    <source>
        <dbReference type="ARBA" id="ARBA00023004"/>
    </source>
</evidence>
<dbReference type="EMBL" id="CP021111">
    <property type="protein sequence ID" value="ARP93018.1"/>
    <property type="molecule type" value="Genomic_DNA"/>
</dbReference>
<keyword evidence="5" id="KW-0408">Iron</keyword>
<protein>
    <recommendedName>
        <fullName evidence="7">Bacterioferritin-associated ferredoxin</fullName>
    </recommendedName>
</protein>
<evidence type="ECO:0000256" key="6">
    <source>
        <dbReference type="ARBA" id="ARBA00023014"/>
    </source>
</evidence>
<dbReference type="STRING" id="463040.CAL15_00660"/>
<evidence type="ECO:0000256" key="3">
    <source>
        <dbReference type="ARBA" id="ARBA00022723"/>
    </source>
</evidence>
<evidence type="ECO:0000256" key="8">
    <source>
        <dbReference type="ARBA" id="ARBA00046332"/>
    </source>
</evidence>
<evidence type="ECO:0000256" key="2">
    <source>
        <dbReference type="ARBA" id="ARBA00022714"/>
    </source>
</evidence>
<evidence type="ECO:0000256" key="1">
    <source>
        <dbReference type="ARBA" id="ARBA00022448"/>
    </source>
</evidence>
<dbReference type="PANTHER" id="PTHR37424:SF1">
    <property type="entry name" value="BACTERIOFERRITIN-ASSOCIATED FERREDOXIN"/>
    <property type="match status" value="1"/>
</dbReference>
<reference evidence="10 11" key="1">
    <citation type="submission" date="2017-05" db="EMBL/GenBank/DDBJ databases">
        <title>Complete and WGS of Bordetella genogroups.</title>
        <authorList>
            <person name="Spilker T."/>
            <person name="LiPuma J."/>
        </authorList>
    </citation>
    <scope>NUCLEOTIDE SEQUENCE [LARGE SCALE GENOMIC DNA]</scope>
    <source>
        <strain evidence="10 11">AU7206</strain>
    </source>
</reference>
<dbReference type="InterPro" id="IPR007419">
    <property type="entry name" value="BFD-like_2Fe2S-bd_dom"/>
</dbReference>
<evidence type="ECO:0000259" key="9">
    <source>
        <dbReference type="Pfam" id="PF04324"/>
    </source>
</evidence>
<keyword evidence="4" id="KW-0249">Electron transport</keyword>
<keyword evidence="3" id="KW-0479">Metal-binding</keyword>
<dbReference type="AlphaFoldDB" id="A0A1W6Z6L6"/>
<keyword evidence="2" id="KW-0001">2Fe-2S</keyword>
<dbReference type="GO" id="GO:0051537">
    <property type="term" value="F:2 iron, 2 sulfur cluster binding"/>
    <property type="evidence" value="ECO:0007669"/>
    <property type="project" value="UniProtKB-KW"/>
</dbReference>
<dbReference type="RefSeq" id="WP_232468083.1">
    <property type="nucleotide sequence ID" value="NZ_CP021111.1"/>
</dbReference>
<evidence type="ECO:0000313" key="10">
    <source>
        <dbReference type="EMBL" id="ARP93018.1"/>
    </source>
</evidence>
<dbReference type="Pfam" id="PF04324">
    <property type="entry name" value="Fer2_BFD"/>
    <property type="match status" value="1"/>
</dbReference>
<dbReference type="InterPro" id="IPR052371">
    <property type="entry name" value="BFD-associated_ferredoxin"/>
</dbReference>
<keyword evidence="11" id="KW-1185">Reference proteome</keyword>
<dbReference type="PANTHER" id="PTHR37424">
    <property type="entry name" value="BACTERIOFERRITIN-ASSOCIATED FERREDOXIN"/>
    <property type="match status" value="1"/>
</dbReference>